<reference evidence="2" key="1">
    <citation type="journal article" date="2014" name="Int. J. Syst. Evol. Microbiol.">
        <title>Complete genome sequence of Corynebacterium casei LMG S-19264T (=DSM 44701T), isolated from a smear-ripened cheese.</title>
        <authorList>
            <consortium name="US DOE Joint Genome Institute (JGI-PGF)"/>
            <person name="Walter F."/>
            <person name="Albersmeier A."/>
            <person name="Kalinowski J."/>
            <person name="Ruckert C."/>
        </authorList>
    </citation>
    <scope>NUCLEOTIDE SEQUENCE</scope>
    <source>
        <strain evidence="2">JCM 4369</strain>
    </source>
</reference>
<gene>
    <name evidence="2" type="ORF">GCM10010260_54570</name>
</gene>
<dbReference type="AlphaFoldDB" id="A0A918IFC6"/>
<evidence type="ECO:0000313" key="2">
    <source>
        <dbReference type="EMBL" id="GGV09351.1"/>
    </source>
</evidence>
<reference evidence="2" key="2">
    <citation type="submission" date="2020-09" db="EMBL/GenBank/DDBJ databases">
        <authorList>
            <person name="Sun Q."/>
            <person name="Ohkuma M."/>
        </authorList>
    </citation>
    <scope>NUCLEOTIDE SEQUENCE</scope>
    <source>
        <strain evidence="2">JCM 4369</strain>
    </source>
</reference>
<feature type="transmembrane region" description="Helical" evidence="1">
    <location>
        <begin position="54"/>
        <end position="74"/>
    </location>
</feature>
<accession>A0A918IFC6</accession>
<name>A0A918IFC6_9ACTN</name>
<evidence type="ECO:0000256" key="1">
    <source>
        <dbReference type="SAM" id="Phobius"/>
    </source>
</evidence>
<dbReference type="Proteomes" id="UP000618795">
    <property type="component" value="Unassembled WGS sequence"/>
</dbReference>
<keyword evidence="1" id="KW-1133">Transmembrane helix</keyword>
<sequence length="78" mass="8377">MTEDGDSVVFAQLTDATRLDDQVGDCRWCRALFGHGDQRNGSVRAGHDLTGRLVQLRVVILPVAVLTVVAAVLAEMLG</sequence>
<protein>
    <submittedName>
        <fullName evidence="2">Uncharacterized protein</fullName>
    </submittedName>
</protein>
<comment type="caution">
    <text evidence="2">The sequence shown here is derived from an EMBL/GenBank/DDBJ whole genome shotgun (WGS) entry which is preliminary data.</text>
</comment>
<evidence type="ECO:0000313" key="3">
    <source>
        <dbReference type="Proteomes" id="UP000618795"/>
    </source>
</evidence>
<proteinExistence type="predicted"/>
<keyword evidence="1" id="KW-0472">Membrane</keyword>
<dbReference type="EMBL" id="BMTD01000013">
    <property type="protein sequence ID" value="GGV09351.1"/>
    <property type="molecule type" value="Genomic_DNA"/>
</dbReference>
<organism evidence="2 3">
    <name type="scientific">Streptomyces filipinensis</name>
    <dbReference type="NCBI Taxonomy" id="66887"/>
    <lineage>
        <taxon>Bacteria</taxon>
        <taxon>Bacillati</taxon>
        <taxon>Actinomycetota</taxon>
        <taxon>Actinomycetes</taxon>
        <taxon>Kitasatosporales</taxon>
        <taxon>Streptomycetaceae</taxon>
        <taxon>Streptomyces</taxon>
    </lineage>
</organism>
<keyword evidence="1" id="KW-0812">Transmembrane</keyword>
<keyword evidence="3" id="KW-1185">Reference proteome</keyword>